<keyword evidence="1" id="KW-0175">Coiled coil</keyword>
<dbReference type="EMBL" id="JALLAZ020000065">
    <property type="protein sequence ID" value="KAL3804810.1"/>
    <property type="molecule type" value="Genomic_DNA"/>
</dbReference>
<evidence type="ECO:0000313" key="3">
    <source>
        <dbReference type="EMBL" id="KAL3804810.1"/>
    </source>
</evidence>
<comment type="caution">
    <text evidence="3">The sequence shown here is derived from an EMBL/GenBank/DDBJ whole genome shotgun (WGS) entry which is preliminary data.</text>
</comment>
<dbReference type="AlphaFoldDB" id="A0ABD3R662"/>
<evidence type="ECO:0000256" key="2">
    <source>
        <dbReference type="SAM" id="MobiDB-lite"/>
    </source>
</evidence>
<organism evidence="3 4">
    <name type="scientific">Stephanodiscus triporus</name>
    <dbReference type="NCBI Taxonomy" id="2934178"/>
    <lineage>
        <taxon>Eukaryota</taxon>
        <taxon>Sar</taxon>
        <taxon>Stramenopiles</taxon>
        <taxon>Ochrophyta</taxon>
        <taxon>Bacillariophyta</taxon>
        <taxon>Coscinodiscophyceae</taxon>
        <taxon>Thalassiosirophycidae</taxon>
        <taxon>Stephanodiscales</taxon>
        <taxon>Stephanodiscaceae</taxon>
        <taxon>Stephanodiscus</taxon>
    </lineage>
</organism>
<protein>
    <recommendedName>
        <fullName evidence="5">Leucine zipper transcription factor-like protein 1</fullName>
    </recommendedName>
</protein>
<name>A0ABD3R662_9STRA</name>
<keyword evidence="4" id="KW-1185">Reference proteome</keyword>
<proteinExistence type="predicted"/>
<gene>
    <name evidence="3" type="ORF">ACHAW5_007261</name>
</gene>
<evidence type="ECO:0000256" key="1">
    <source>
        <dbReference type="SAM" id="Coils"/>
    </source>
</evidence>
<dbReference type="PANTHER" id="PTHR40515:SF1">
    <property type="entry name" value="CILIA- AND FLAGELLA-ASSOCIATED PROTEIN 157"/>
    <property type="match status" value="1"/>
</dbReference>
<dbReference type="Proteomes" id="UP001530315">
    <property type="component" value="Unassembled WGS sequence"/>
</dbReference>
<sequence length="190" mass="21777">MLDQSIAFAALTVVSKECSQLVESEFSKLQGAIDDLGTSIGNTLGRQKQDLERTYKSEMRKVEVEIENLTRDKNRLEESIMSNERACQLEIERDWYKKEALHLDDVLEKMKVRQKEIFESEQEREWMKGRLRRLTRNNTILENKMKELGVDVSSLLAEAGTDAGNEGPKVDARQSARKSVAVDTDTKQHT</sequence>
<evidence type="ECO:0008006" key="5">
    <source>
        <dbReference type="Google" id="ProtNLM"/>
    </source>
</evidence>
<reference evidence="3 4" key="1">
    <citation type="submission" date="2024-10" db="EMBL/GenBank/DDBJ databases">
        <title>Updated reference genomes for cyclostephanoid diatoms.</title>
        <authorList>
            <person name="Roberts W.R."/>
            <person name="Alverson A.J."/>
        </authorList>
    </citation>
    <scope>NUCLEOTIDE SEQUENCE [LARGE SCALE GENOMIC DNA]</scope>
    <source>
        <strain evidence="3 4">AJA276-08</strain>
    </source>
</reference>
<feature type="coiled-coil region" evidence="1">
    <location>
        <begin position="52"/>
        <end position="86"/>
    </location>
</feature>
<feature type="region of interest" description="Disordered" evidence="2">
    <location>
        <begin position="159"/>
        <end position="190"/>
    </location>
</feature>
<accession>A0ABD3R662</accession>
<evidence type="ECO:0000313" key="4">
    <source>
        <dbReference type="Proteomes" id="UP001530315"/>
    </source>
</evidence>
<dbReference type="PANTHER" id="PTHR40515">
    <property type="entry name" value="CILIA- AND FLAGELLA-ASSOCIATED PROTEIN 157"/>
    <property type="match status" value="1"/>
</dbReference>